<dbReference type="OrthoDB" id="5510862at2"/>
<evidence type="ECO:0000313" key="2">
    <source>
        <dbReference type="Proteomes" id="UP000253345"/>
    </source>
</evidence>
<dbReference type="RefSeq" id="WP_114350776.1">
    <property type="nucleotide sequence ID" value="NZ_QPJL01000034.1"/>
</dbReference>
<accession>A0A368YG85</accession>
<proteinExistence type="predicted"/>
<comment type="caution">
    <text evidence="1">The sequence shown here is derived from an EMBL/GenBank/DDBJ whole genome shotgun (WGS) entry which is preliminary data.</text>
</comment>
<dbReference type="AlphaFoldDB" id="A0A368YG85"/>
<protein>
    <recommendedName>
        <fullName evidence="3">HEAT repeat protein</fullName>
    </recommendedName>
</protein>
<keyword evidence="2" id="KW-1185">Reference proteome</keyword>
<reference evidence="1 2" key="1">
    <citation type="submission" date="2018-07" db="EMBL/GenBank/DDBJ databases">
        <title>Genomic Encyclopedia of Type Strains, Phase III (KMG-III): the genomes of soil and plant-associated and newly described type strains.</title>
        <authorList>
            <person name="Whitman W."/>
        </authorList>
    </citation>
    <scope>NUCLEOTIDE SEQUENCE [LARGE SCALE GENOMIC DNA]</scope>
    <source>
        <strain evidence="1 2">CECT 8525</strain>
    </source>
</reference>
<gene>
    <name evidence="1" type="ORF">DFP89_13423</name>
</gene>
<dbReference type="Proteomes" id="UP000253345">
    <property type="component" value="Unassembled WGS sequence"/>
</dbReference>
<sequence length="203" mass="22557">MLRKTELPDAVALAITSLRDGDKDEVSHAHGLLQDAVLGRRGCLRTDKPKPVDWAEATWYEFVALMAHDNNHVRSIAGQTLSNLAQSAPPETAMRDLGKVAAATRDEMFVTARHILQSLWKFGLGTKELRGALLAGLADLFRDSINEKNPTLRRFDIVTGLRALYDETGDDGVLQTARDLISLEDDPKYRKKYSGVWSDLIGR</sequence>
<evidence type="ECO:0008006" key="3">
    <source>
        <dbReference type="Google" id="ProtNLM"/>
    </source>
</evidence>
<evidence type="ECO:0000313" key="1">
    <source>
        <dbReference type="EMBL" id="RCW78649.1"/>
    </source>
</evidence>
<dbReference type="EMBL" id="QPJL01000034">
    <property type="protein sequence ID" value="RCW78649.1"/>
    <property type="molecule type" value="Genomic_DNA"/>
</dbReference>
<organism evidence="1 2">
    <name type="scientific">Paracoccus lutimaris</name>
    <dbReference type="NCBI Taxonomy" id="1490030"/>
    <lineage>
        <taxon>Bacteria</taxon>
        <taxon>Pseudomonadati</taxon>
        <taxon>Pseudomonadota</taxon>
        <taxon>Alphaproteobacteria</taxon>
        <taxon>Rhodobacterales</taxon>
        <taxon>Paracoccaceae</taxon>
        <taxon>Paracoccus</taxon>
    </lineage>
</organism>
<name>A0A368YG85_9RHOB</name>